<dbReference type="Gene3D" id="3.90.1570.50">
    <property type="match status" value="1"/>
</dbReference>
<evidence type="ECO:0000259" key="11">
    <source>
        <dbReference type="SMART" id="SM00487"/>
    </source>
</evidence>
<accession>A0ABX4H5V8</accession>
<dbReference type="InterPro" id="IPR027417">
    <property type="entry name" value="P-loop_NTPase"/>
</dbReference>
<evidence type="ECO:0000256" key="4">
    <source>
        <dbReference type="ARBA" id="ARBA00022722"/>
    </source>
</evidence>
<dbReference type="InterPro" id="IPR014001">
    <property type="entry name" value="Helicase_ATP-bd"/>
</dbReference>
<evidence type="ECO:0000256" key="2">
    <source>
        <dbReference type="ARBA" id="ARBA00008598"/>
    </source>
</evidence>
<dbReference type="PANTHER" id="PTHR30195:SF15">
    <property type="entry name" value="TYPE I RESTRICTION ENZYME HINDI ENDONUCLEASE SUBUNIT"/>
    <property type="match status" value="1"/>
</dbReference>
<dbReference type="SUPFAM" id="SSF52540">
    <property type="entry name" value="P-loop containing nucleoside triphosphate hydrolases"/>
    <property type="match status" value="2"/>
</dbReference>
<keyword evidence="5" id="KW-0547">Nucleotide-binding</keyword>
<dbReference type="PANTHER" id="PTHR30195">
    <property type="entry name" value="TYPE I SITE-SPECIFIC DEOXYRIBONUCLEASE PROTEIN SUBUNIT M AND R"/>
    <property type="match status" value="1"/>
</dbReference>
<keyword evidence="6" id="KW-0680">Restriction system</keyword>
<evidence type="ECO:0000256" key="7">
    <source>
        <dbReference type="ARBA" id="ARBA00022759"/>
    </source>
</evidence>
<dbReference type="GO" id="GO:0004519">
    <property type="term" value="F:endonuclease activity"/>
    <property type="evidence" value="ECO:0007669"/>
    <property type="project" value="UniProtKB-KW"/>
</dbReference>
<reference evidence="12" key="1">
    <citation type="submission" date="2017-08" db="EMBL/GenBank/DDBJ databases">
        <authorList>
            <person name="Alvarez-Ponce D."/>
            <person name="Weitzman C.L."/>
            <person name="Tillett R.L."/>
            <person name="Sandmeier F.C."/>
            <person name="Tracy C.R."/>
        </authorList>
    </citation>
    <scope>NUCLEOTIDE SEQUENCE [LARGE SCALE GENOMIC DNA]</scope>
    <source>
        <strain evidence="12">PS6</strain>
    </source>
</reference>
<organism evidence="12 13">
    <name type="scientific">Mycoplasmopsis agassizii</name>
    <dbReference type="NCBI Taxonomy" id="33922"/>
    <lineage>
        <taxon>Bacteria</taxon>
        <taxon>Bacillati</taxon>
        <taxon>Mycoplasmatota</taxon>
        <taxon>Mycoplasmoidales</taxon>
        <taxon>Metamycoplasmataceae</taxon>
        <taxon>Mycoplasmopsis</taxon>
    </lineage>
</organism>
<keyword evidence="8" id="KW-0378">Hydrolase</keyword>
<dbReference type="InterPro" id="IPR055180">
    <property type="entry name" value="HsdR_RecA-like_helicase_dom_2"/>
</dbReference>
<dbReference type="Pfam" id="PF18766">
    <property type="entry name" value="SWI2_SNF2"/>
    <property type="match status" value="1"/>
</dbReference>
<dbReference type="CDD" id="cd22332">
    <property type="entry name" value="HsdR_N"/>
    <property type="match status" value="1"/>
</dbReference>
<protein>
    <recommendedName>
        <fullName evidence="3">type I site-specific deoxyribonuclease</fullName>
        <ecNumber evidence="3">3.1.21.3</ecNumber>
    </recommendedName>
</protein>
<proteinExistence type="inferred from homology"/>
<keyword evidence="13" id="KW-1185">Reference proteome</keyword>
<evidence type="ECO:0000256" key="9">
    <source>
        <dbReference type="ARBA" id="ARBA00022840"/>
    </source>
</evidence>
<feature type="domain" description="Helicase ATP-binding" evidence="11">
    <location>
        <begin position="296"/>
        <end position="504"/>
    </location>
</feature>
<evidence type="ECO:0000256" key="8">
    <source>
        <dbReference type="ARBA" id="ARBA00022801"/>
    </source>
</evidence>
<dbReference type="RefSeq" id="WP_084231801.1">
    <property type="nucleotide sequence ID" value="NZ_FWXE01000001.1"/>
</dbReference>
<sequence length="1016" mass="120268">MKIKHNEDTRVKYPATVQFMRLGYEYESFNKALSDGNIDSNTKIFKHHFKNAIEEINGKKFSDDEINEWINKIHNVLKNKKDLGREFYDWLIKPVDKIKLIDFDNIDKNKFHVVNELKFGDQEKGHFRPDINILINGMPLAFLEVKIPNNDGGIQEEFKRMINDRLEKDEHKKYFNMIQVTAFSNNMRYESDDEREGEPKAGSFYSTPNSKKTTFNFFREEEEYDITKFITVSNEMIKNVLEDNNENTNILDTKEFGTNLKPDSPCNKFVTSLFEKERFLYILKYGITYVKRAEYEKHIMRYPQFFATKAILRKLDNNIKRGIIWHTQGSGKTALSVYCNRILTDYYSKKDTNVQFYYVVDRLELLNQVSHEYEIRNYNAHQVNSKSEFEKTLKKSFNPNKKLDSYGSTVVVNIHKFSDKLTEIKNPYESNIQRVFFVDEAHRSYSKHTGEFYKNLMLIDRDAIFIALTGTPLLSKKERSNLRFGDYIHKYFYDKSILDGYTLKIKKEEMQTNVRAKIKEDLQIEKRKKDKLNIFELDEYITELSKYIEKDFKNFRDINGDSETKYTGAMIVSTSNKQARKIQRWFEKNSSFNTRLVISDSDISENNKTSQNDFKDHKNGIDILIVNLMLTTGYDVNRLKKMYLLRKPREHGLLQTISRVNRPYKSPDGRPYKYGYISDFVDITDEYDRTRDLYIKELSEDTIDKDGVGIEPDKLIFDLSSINSKYEKSLNELTLINPFDDMEIFNLNLTNDLNILLKQRRLINNILECKIEYQLSFNDKEANKIDSDKFKQLRTLVQKRIDFIRLTDEPVDIMSTYGSAIIEISFSFLKIRTTILDIKIDADNVIFIIRDQIEKVVSEVNRIQNKDDPRVYELDELLKNTFRKFNIKNMDDTESISNDLKNIHEKALKINEENDLLKSEFEGNFAYVKTIQDLLNKYNNFPFEKLVDILKTIKEQVMKIESINPFFMKDKISFKDSVKSKATLSLMRKGLYKEFNYAPETYDFILEKLFVNLQLY</sequence>
<evidence type="ECO:0000256" key="6">
    <source>
        <dbReference type="ARBA" id="ARBA00022747"/>
    </source>
</evidence>
<evidence type="ECO:0000313" key="12">
    <source>
        <dbReference type="EMBL" id="PAF55238.1"/>
    </source>
</evidence>
<dbReference type="InterPro" id="IPR051268">
    <property type="entry name" value="Type-I_R_enzyme_R_subunit"/>
</dbReference>
<name>A0ABX4H5V8_9BACT</name>
<evidence type="ECO:0000256" key="1">
    <source>
        <dbReference type="ARBA" id="ARBA00000851"/>
    </source>
</evidence>
<dbReference type="EC" id="3.1.21.3" evidence="3"/>
<dbReference type="InterPro" id="IPR040980">
    <property type="entry name" value="SWI2_SNF2"/>
</dbReference>
<keyword evidence="10" id="KW-0238">DNA-binding</keyword>
<evidence type="ECO:0000256" key="10">
    <source>
        <dbReference type="ARBA" id="ARBA00023125"/>
    </source>
</evidence>
<keyword evidence="9" id="KW-0067">ATP-binding</keyword>
<evidence type="ECO:0000256" key="5">
    <source>
        <dbReference type="ARBA" id="ARBA00022741"/>
    </source>
</evidence>
<evidence type="ECO:0000313" key="13">
    <source>
        <dbReference type="Proteomes" id="UP000217033"/>
    </source>
</evidence>
<dbReference type="SMART" id="SM00487">
    <property type="entry name" value="DEXDc"/>
    <property type="match status" value="1"/>
</dbReference>
<keyword evidence="4" id="KW-0540">Nuclease</keyword>
<dbReference type="Pfam" id="PF04313">
    <property type="entry name" value="HSDR_N"/>
    <property type="match status" value="1"/>
</dbReference>
<dbReference type="Gene3D" id="3.40.50.300">
    <property type="entry name" value="P-loop containing nucleotide triphosphate hydrolases"/>
    <property type="match status" value="2"/>
</dbReference>
<dbReference type="Pfam" id="PF22679">
    <property type="entry name" value="T1R_D3-like"/>
    <property type="match status" value="1"/>
</dbReference>
<comment type="similarity">
    <text evidence="2">Belongs to the HsdR family.</text>
</comment>
<gene>
    <name evidence="12" type="ORF">CJF60_00940</name>
</gene>
<keyword evidence="7 12" id="KW-0255">Endonuclease</keyword>
<comment type="catalytic activity">
    <reaction evidence="1">
        <text>Endonucleolytic cleavage of DNA to give random double-stranded fragments with terminal 5'-phosphates, ATP is simultaneously hydrolyzed.</text>
        <dbReference type="EC" id="3.1.21.3"/>
    </reaction>
</comment>
<dbReference type="EMBL" id="NQMN01000001">
    <property type="protein sequence ID" value="PAF55238.1"/>
    <property type="molecule type" value="Genomic_DNA"/>
</dbReference>
<dbReference type="Proteomes" id="UP000217033">
    <property type="component" value="Unassembled WGS sequence"/>
</dbReference>
<dbReference type="InterPro" id="IPR007409">
    <property type="entry name" value="Restrct_endonuc_type1_HsdR_N"/>
</dbReference>
<evidence type="ECO:0000256" key="3">
    <source>
        <dbReference type="ARBA" id="ARBA00012654"/>
    </source>
</evidence>
<comment type="caution">
    <text evidence="12">The sequence shown here is derived from an EMBL/GenBank/DDBJ whole genome shotgun (WGS) entry which is preliminary data.</text>
</comment>